<comment type="caution">
    <text evidence="1">The sequence shown here is derived from an EMBL/GenBank/DDBJ whole genome shotgun (WGS) entry which is preliminary data.</text>
</comment>
<evidence type="ECO:0000313" key="1">
    <source>
        <dbReference type="EMBL" id="KAK9504945.1"/>
    </source>
</evidence>
<protein>
    <submittedName>
        <fullName evidence="1">Uncharacterized protein</fullName>
    </submittedName>
</protein>
<organism evidence="1 2">
    <name type="scientific">Rhynocoris fuscipes</name>
    <dbReference type="NCBI Taxonomy" id="488301"/>
    <lineage>
        <taxon>Eukaryota</taxon>
        <taxon>Metazoa</taxon>
        <taxon>Ecdysozoa</taxon>
        <taxon>Arthropoda</taxon>
        <taxon>Hexapoda</taxon>
        <taxon>Insecta</taxon>
        <taxon>Pterygota</taxon>
        <taxon>Neoptera</taxon>
        <taxon>Paraneoptera</taxon>
        <taxon>Hemiptera</taxon>
        <taxon>Heteroptera</taxon>
        <taxon>Panheteroptera</taxon>
        <taxon>Cimicomorpha</taxon>
        <taxon>Reduviidae</taxon>
        <taxon>Harpactorinae</taxon>
        <taxon>Harpactorini</taxon>
        <taxon>Rhynocoris</taxon>
    </lineage>
</organism>
<proteinExistence type="predicted"/>
<keyword evidence="2" id="KW-1185">Reference proteome</keyword>
<gene>
    <name evidence="1" type="ORF">O3M35_009111</name>
</gene>
<dbReference type="Proteomes" id="UP001461498">
    <property type="component" value="Unassembled WGS sequence"/>
</dbReference>
<reference evidence="1 2" key="1">
    <citation type="submission" date="2022-12" db="EMBL/GenBank/DDBJ databases">
        <title>Chromosome-level genome assembly of true bugs.</title>
        <authorList>
            <person name="Ma L."/>
            <person name="Li H."/>
        </authorList>
    </citation>
    <scope>NUCLEOTIDE SEQUENCE [LARGE SCALE GENOMIC DNA]</scope>
    <source>
        <strain evidence="1">Lab_2022b</strain>
    </source>
</reference>
<sequence length="51" mass="5773">MDVRQQLGKYGSAMYKVPYKCIPTQTGNFVLIIKQDLSDGEKENDFANFIG</sequence>
<name>A0AAW1D9B4_9HEMI</name>
<dbReference type="AlphaFoldDB" id="A0AAW1D9B4"/>
<evidence type="ECO:0000313" key="2">
    <source>
        <dbReference type="Proteomes" id="UP001461498"/>
    </source>
</evidence>
<accession>A0AAW1D9B4</accession>
<dbReference type="EMBL" id="JAPXFL010000006">
    <property type="protein sequence ID" value="KAK9504945.1"/>
    <property type="molecule type" value="Genomic_DNA"/>
</dbReference>